<feature type="region of interest" description="Disordered" evidence="1">
    <location>
        <begin position="243"/>
        <end position="262"/>
    </location>
</feature>
<feature type="region of interest" description="Disordered" evidence="1">
    <location>
        <begin position="333"/>
        <end position="388"/>
    </location>
</feature>
<evidence type="ECO:0000313" key="3">
    <source>
        <dbReference type="Proteomes" id="UP001159363"/>
    </source>
</evidence>
<name>A0ABQ9H597_9NEOP</name>
<feature type="region of interest" description="Disordered" evidence="1">
    <location>
        <begin position="407"/>
        <end position="453"/>
    </location>
</feature>
<evidence type="ECO:0000256" key="1">
    <source>
        <dbReference type="SAM" id="MobiDB-lite"/>
    </source>
</evidence>
<dbReference type="EMBL" id="JARBHB010000007">
    <property type="protein sequence ID" value="KAJ8879467.1"/>
    <property type="molecule type" value="Genomic_DNA"/>
</dbReference>
<feature type="compositionally biased region" description="Basic residues" evidence="1">
    <location>
        <begin position="366"/>
        <end position="375"/>
    </location>
</feature>
<feature type="region of interest" description="Disordered" evidence="1">
    <location>
        <begin position="534"/>
        <end position="553"/>
    </location>
</feature>
<evidence type="ECO:0000313" key="2">
    <source>
        <dbReference type="EMBL" id="KAJ8879467.1"/>
    </source>
</evidence>
<accession>A0ABQ9H597</accession>
<dbReference type="Proteomes" id="UP001159363">
    <property type="component" value="Chromosome 6"/>
</dbReference>
<feature type="compositionally biased region" description="Polar residues" evidence="1">
    <location>
        <begin position="442"/>
        <end position="451"/>
    </location>
</feature>
<gene>
    <name evidence="2" type="ORF">PR048_020075</name>
</gene>
<keyword evidence="3" id="KW-1185">Reference proteome</keyword>
<comment type="caution">
    <text evidence="2">The sequence shown here is derived from an EMBL/GenBank/DDBJ whole genome shotgun (WGS) entry which is preliminary data.</text>
</comment>
<sequence>MPSQDGSMGKDETMLGYDEIWEANAQLPSQLPSSGTQISLENKLETAKDTVMHSEVVLNMMSTDNSKLTANASHLEEDKLLYPSPRFGQKMEDEVEGCAKLLETERKHGSKSLDALGDTVDHFSKDMDVQVQQGKRKHARQQSMSILSWSHSEEFHQKPSETIPPPLPPQFERPTIDSKRISAQLECYDEALRELAQVKLVKKHGPSSLPPTRGGSELALGPNNDFTGRELAQAAIVRKQGSLSLPRNVDPPSLERASSLGTQGPSNFYFSGNFPCKELSHSAIIKKQGSLSLPRTSEVTDMIKVQSLDVGKEGYLSLPRSNELIDQAFKEMGKSSVKMKRGSRSLPRNITPEDMNMHADVASLQRNRKLFRTRRRAESESEATDKKSKRSSLKCLSFDFKLKSSKSEDSKSIAPKSQAKVDSGDSKLSPKPVSPKPAESFAATSNVNTEKPSIRKKRKILLAMRGLIAPNLKSFSDIVTPNESSVENSSIDEHPFWLSTDKAGGLERQCTVIERTVFQPVACSILKETERKLESPAHLQESIEEEDNPLSPSSEENRIIHEALKCLPSAVTFVVEPVKSWSLGNELIYQGKDLVSPEDGSMTGDKSVSNGNVSVHVISTASQNSGVVQESVVMPLGGLTDLSVNKEDVLLPEEKTVVAPPNSSLQAEVLLT</sequence>
<reference evidence="2 3" key="1">
    <citation type="submission" date="2023-02" db="EMBL/GenBank/DDBJ databases">
        <title>LHISI_Scaffold_Assembly.</title>
        <authorList>
            <person name="Stuart O.P."/>
            <person name="Cleave R."/>
            <person name="Magrath M.J.L."/>
            <person name="Mikheyev A.S."/>
        </authorList>
    </citation>
    <scope>NUCLEOTIDE SEQUENCE [LARGE SCALE GENOMIC DNA]</scope>
    <source>
        <strain evidence="2">Daus_M_001</strain>
        <tissue evidence="2">Leg muscle</tissue>
    </source>
</reference>
<organism evidence="2 3">
    <name type="scientific">Dryococelus australis</name>
    <dbReference type="NCBI Taxonomy" id="614101"/>
    <lineage>
        <taxon>Eukaryota</taxon>
        <taxon>Metazoa</taxon>
        <taxon>Ecdysozoa</taxon>
        <taxon>Arthropoda</taxon>
        <taxon>Hexapoda</taxon>
        <taxon>Insecta</taxon>
        <taxon>Pterygota</taxon>
        <taxon>Neoptera</taxon>
        <taxon>Polyneoptera</taxon>
        <taxon>Phasmatodea</taxon>
        <taxon>Verophasmatodea</taxon>
        <taxon>Anareolatae</taxon>
        <taxon>Phasmatidae</taxon>
        <taxon>Eurycanthinae</taxon>
        <taxon>Dryococelus</taxon>
    </lineage>
</organism>
<proteinExistence type="predicted"/>
<protein>
    <submittedName>
        <fullName evidence="2">Uncharacterized protein</fullName>
    </submittedName>
</protein>
<feature type="compositionally biased region" description="Basic and acidic residues" evidence="1">
    <location>
        <begin position="376"/>
        <end position="386"/>
    </location>
</feature>